<accession>A0A9P0PJ99</accession>
<comment type="caution">
    <text evidence="1">The sequence shown here is derived from an EMBL/GenBank/DDBJ whole genome shotgun (WGS) entry which is preliminary data.</text>
</comment>
<gene>
    <name evidence="1" type="ORF">ACAOBT_LOCUS17000</name>
</gene>
<dbReference type="AlphaFoldDB" id="A0A9P0PJ99"/>
<dbReference type="Proteomes" id="UP001152888">
    <property type="component" value="Unassembled WGS sequence"/>
</dbReference>
<reference evidence="1" key="1">
    <citation type="submission" date="2022-03" db="EMBL/GenBank/DDBJ databases">
        <authorList>
            <person name="Sayadi A."/>
        </authorList>
    </citation>
    <scope>NUCLEOTIDE SEQUENCE</scope>
</reference>
<keyword evidence="2" id="KW-1185">Reference proteome</keyword>
<sequence length="32" mass="3897">MGNHFLATAHRLVYFHRYSYIFPTVNAHLYQE</sequence>
<organism evidence="1 2">
    <name type="scientific">Acanthoscelides obtectus</name>
    <name type="common">Bean weevil</name>
    <name type="synonym">Bruchus obtectus</name>
    <dbReference type="NCBI Taxonomy" id="200917"/>
    <lineage>
        <taxon>Eukaryota</taxon>
        <taxon>Metazoa</taxon>
        <taxon>Ecdysozoa</taxon>
        <taxon>Arthropoda</taxon>
        <taxon>Hexapoda</taxon>
        <taxon>Insecta</taxon>
        <taxon>Pterygota</taxon>
        <taxon>Neoptera</taxon>
        <taxon>Endopterygota</taxon>
        <taxon>Coleoptera</taxon>
        <taxon>Polyphaga</taxon>
        <taxon>Cucujiformia</taxon>
        <taxon>Chrysomeloidea</taxon>
        <taxon>Chrysomelidae</taxon>
        <taxon>Bruchinae</taxon>
        <taxon>Bruchini</taxon>
        <taxon>Acanthoscelides</taxon>
    </lineage>
</organism>
<proteinExistence type="predicted"/>
<evidence type="ECO:0000313" key="2">
    <source>
        <dbReference type="Proteomes" id="UP001152888"/>
    </source>
</evidence>
<name>A0A9P0PJ99_ACAOB</name>
<protein>
    <submittedName>
        <fullName evidence="1">Uncharacterized protein</fullName>
    </submittedName>
</protein>
<evidence type="ECO:0000313" key="1">
    <source>
        <dbReference type="EMBL" id="CAH1986019.1"/>
    </source>
</evidence>
<dbReference type="EMBL" id="CAKOFQ010006989">
    <property type="protein sequence ID" value="CAH1986019.1"/>
    <property type="molecule type" value="Genomic_DNA"/>
</dbReference>